<comment type="subcellular location">
    <subcellularLocation>
        <location evidence="1">Golgi apparatus</location>
    </subcellularLocation>
</comment>
<dbReference type="GO" id="GO:0005829">
    <property type="term" value="C:cytosol"/>
    <property type="evidence" value="ECO:0007669"/>
    <property type="project" value="GOC"/>
</dbReference>
<dbReference type="InterPro" id="IPR045126">
    <property type="entry name" value="TRAPPC10/Trs130"/>
</dbReference>
<protein>
    <recommendedName>
        <fullName evidence="9">Trafficking protein particle complex subunit 10</fullName>
    </recommendedName>
</protein>
<evidence type="ECO:0000256" key="4">
    <source>
        <dbReference type="SAM" id="MobiDB-lite"/>
    </source>
</evidence>
<dbReference type="EMBL" id="VSWD01000007">
    <property type="protein sequence ID" value="KAK3098351.1"/>
    <property type="molecule type" value="Genomic_DNA"/>
</dbReference>
<dbReference type="GO" id="GO:0006891">
    <property type="term" value="P:intra-Golgi vesicle-mediated transport"/>
    <property type="evidence" value="ECO:0007669"/>
    <property type="project" value="TreeGrafter"/>
</dbReference>
<keyword evidence="8" id="KW-1185">Reference proteome</keyword>
<feature type="domain" description="TRAPPC10/Trs130 N-terminal" evidence="6">
    <location>
        <begin position="26"/>
        <end position="329"/>
    </location>
</feature>
<sequence>MAGAASQTGDAYSSLASGPTSNLLGGHGDMSLFSTLQPQLLKGLPQESSEWRRSYSRAPKTVYLEASYVPYDEDILPKETDKTLVSRPYFHIFWTCCDLESYKQTVREELAEWTNALKNQNIPDWLIVVVIMDESKVKSKLLPRSSVIDKVRSDFCSKTSDRCIVLSEPLKQDSKSQESWSAFFQRLRSLLLQAFNRHMVKFEENMRTLRENRNDPQWNFTNFFLVQEELAFMFEMLGLYEDALIQYDELDALFTQFVVAHAAGSIIGWLTRFTTEKTNWAGLSLHKSINQDKRNTIKDKKSTLIDLRNYLFSRQCALLFLMDKHLEVAKRAMDFLHNTVQEVGYLQIDWPPGAVDCWVFLSGLEVLQKCDSFTEASQTKSYSLHTASLWDCIRKKLFAVGKLCGLLPESQTSSEQLQLVLELTAGMGIEEDLDDEKPSSVQRPRAKLREALSSKDSFQKIYLELSELAMGTYKHISRFRSARLIGKDLAEFYMSQGNPQKAENFLLDSMKSYHQEGWYQLADAVTLELAECQKLLPNKLKYPLFILSAQVVSSSTLQKASRMKYLDNLMDVSKSVTDSSYTLKTFPMITVDSLSIQEKTILVEQDIVIDIEITCNIPTEVDCDKISLSLKKSLPDIREKQGKRLLSKTDSGGIMKEQVPNFTPIKSRTPNMIEVKSHIEGSPSKPSACSIVCVNTQDVLHRSDSVKSQKRDSLQLKEESSYTLSTPNITLKPGSCSFTISSKMLKPGTYIPNQLCIKIGGLDFIKTLVTDQYFQVSVQDPYCTVKPVKGDKMIAGITQEAILTLNPGSFILEPDDELTLITSSGFKVTTDSGDNKLRVAERVKNGTTEFCVRMFQERSNTIVVEGKLTIECCRFQLPLRTVVPFASPLLLQHKIHTAGTRKYIQIYVEGNTESEFALTDADLVIDNSDVEVTSLNRPNRNMCVNEIQTLSYIWQIKCNTIDISNITGCFTAMYQNQEDLEDTKHKLSYNFDVNNFQTLYTVKVSVTPLSDTKVCKVGSLAIMDFSVVQITNNTDLPQSLVYEIDGSTTMWAVSGKSTGNITLKNGRCDVKMNVMPLQAGYIHVPRITLYKQMQDVWQRQDSKEAPSQPSTDSNDEVFKPEEEVQKAEDEVSNASEDSLTRKQSSREEFFRGQVYYASSAMQVNVYPENKESDIEIELEVEILE</sequence>
<feature type="region of interest" description="Disordered" evidence="4">
    <location>
        <begin position="1098"/>
        <end position="1145"/>
    </location>
</feature>
<dbReference type="PANTHER" id="PTHR13251:SF3">
    <property type="entry name" value="TRAFFICKING PROTEIN PARTICLE COMPLEX SUBUNIT 10"/>
    <property type="match status" value="1"/>
</dbReference>
<dbReference type="GO" id="GO:0034498">
    <property type="term" value="P:early endosome to Golgi transport"/>
    <property type="evidence" value="ECO:0007669"/>
    <property type="project" value="TreeGrafter"/>
</dbReference>
<proteinExistence type="predicted"/>
<accession>A0AA88Y5Z6</accession>
<dbReference type="InterPro" id="IPR056913">
    <property type="entry name" value="TRAPPC10/Trs130_N"/>
</dbReference>
<comment type="caution">
    <text evidence="7">The sequence shown here is derived from an EMBL/GenBank/DDBJ whole genome shotgun (WGS) entry which is preliminary data.</text>
</comment>
<evidence type="ECO:0000259" key="5">
    <source>
        <dbReference type="Pfam" id="PF12584"/>
    </source>
</evidence>
<evidence type="ECO:0000256" key="3">
    <source>
        <dbReference type="ARBA" id="ARBA00023034"/>
    </source>
</evidence>
<feature type="domain" description="TRAPPC10/Trs130 C-terminal" evidence="5">
    <location>
        <begin position="1033"/>
        <end position="1165"/>
    </location>
</feature>
<evidence type="ECO:0000313" key="8">
    <source>
        <dbReference type="Proteomes" id="UP001186944"/>
    </source>
</evidence>
<organism evidence="7 8">
    <name type="scientific">Pinctada imbricata</name>
    <name type="common">Atlantic pearl-oyster</name>
    <name type="synonym">Pinctada martensii</name>
    <dbReference type="NCBI Taxonomy" id="66713"/>
    <lineage>
        <taxon>Eukaryota</taxon>
        <taxon>Metazoa</taxon>
        <taxon>Spiralia</taxon>
        <taxon>Lophotrochozoa</taxon>
        <taxon>Mollusca</taxon>
        <taxon>Bivalvia</taxon>
        <taxon>Autobranchia</taxon>
        <taxon>Pteriomorphia</taxon>
        <taxon>Pterioida</taxon>
        <taxon>Pterioidea</taxon>
        <taxon>Pteriidae</taxon>
        <taxon>Pinctada</taxon>
    </lineage>
</organism>
<feature type="compositionally biased region" description="Basic and acidic residues" evidence="4">
    <location>
        <begin position="1116"/>
        <end position="1129"/>
    </location>
</feature>
<gene>
    <name evidence="7" type="ORF">FSP39_018670</name>
</gene>
<name>A0AA88Y5Z6_PINIB</name>
<dbReference type="Proteomes" id="UP001186944">
    <property type="component" value="Unassembled WGS sequence"/>
</dbReference>
<evidence type="ECO:0000313" key="7">
    <source>
        <dbReference type="EMBL" id="KAK3098351.1"/>
    </source>
</evidence>
<evidence type="ECO:0000256" key="1">
    <source>
        <dbReference type="ARBA" id="ARBA00004555"/>
    </source>
</evidence>
<evidence type="ECO:0000259" key="6">
    <source>
        <dbReference type="Pfam" id="PF23036"/>
    </source>
</evidence>
<dbReference type="PANTHER" id="PTHR13251">
    <property type="entry name" value="EPILEPSY HOLOPROSENCEPHALY CANDIDATE 1/TMEM1"/>
    <property type="match status" value="1"/>
</dbReference>
<reference evidence="7" key="1">
    <citation type="submission" date="2019-08" db="EMBL/GenBank/DDBJ databases">
        <title>The improved chromosome-level genome for the pearl oyster Pinctada fucata martensii using PacBio sequencing and Hi-C.</title>
        <authorList>
            <person name="Zheng Z."/>
        </authorList>
    </citation>
    <scope>NUCLEOTIDE SEQUENCE</scope>
    <source>
        <strain evidence="7">ZZ-2019</strain>
        <tissue evidence="7">Adductor muscle</tissue>
    </source>
</reference>
<evidence type="ECO:0000256" key="2">
    <source>
        <dbReference type="ARBA" id="ARBA00022448"/>
    </source>
</evidence>
<dbReference type="InterPro" id="IPR022233">
    <property type="entry name" value="TRAPPC10/Trs130_C"/>
</dbReference>
<dbReference type="GO" id="GO:1990071">
    <property type="term" value="C:TRAPPII protein complex"/>
    <property type="evidence" value="ECO:0007669"/>
    <property type="project" value="InterPro"/>
</dbReference>
<dbReference type="AlphaFoldDB" id="A0AA88Y5Z6"/>
<evidence type="ECO:0008006" key="9">
    <source>
        <dbReference type="Google" id="ProtNLM"/>
    </source>
</evidence>
<dbReference type="Pfam" id="PF12584">
    <property type="entry name" value="TRAPPC10"/>
    <property type="match status" value="1"/>
</dbReference>
<keyword evidence="2" id="KW-0813">Transport</keyword>
<dbReference type="Pfam" id="PF23036">
    <property type="entry name" value="TRAPPC10_1st"/>
    <property type="match status" value="1"/>
</dbReference>
<keyword evidence="3" id="KW-0333">Golgi apparatus</keyword>